<feature type="chain" id="PRO_5042108122" description="Thioredoxin-like fold domain-containing protein" evidence="7">
    <location>
        <begin position="28"/>
        <end position="276"/>
    </location>
</feature>
<evidence type="ECO:0000256" key="4">
    <source>
        <dbReference type="ARBA" id="ARBA00023157"/>
    </source>
</evidence>
<dbReference type="GO" id="GO:0016491">
    <property type="term" value="F:oxidoreductase activity"/>
    <property type="evidence" value="ECO:0007669"/>
    <property type="project" value="UniProtKB-KW"/>
</dbReference>
<accession>A0AAC9NIN2</accession>
<dbReference type="InterPro" id="IPR036249">
    <property type="entry name" value="Thioredoxin-like_sf"/>
</dbReference>
<dbReference type="PANTHER" id="PTHR13887:SF14">
    <property type="entry name" value="DISULFIDE BOND FORMATION PROTEIN D"/>
    <property type="match status" value="1"/>
</dbReference>
<keyword evidence="2 7" id="KW-0732">Signal</keyword>
<dbReference type="Gene3D" id="3.40.30.10">
    <property type="entry name" value="Glutaredoxin"/>
    <property type="match status" value="1"/>
</dbReference>
<protein>
    <recommendedName>
        <fullName evidence="8">Thioredoxin-like fold domain-containing protein</fullName>
    </recommendedName>
</protein>
<comment type="similarity">
    <text evidence="1">Belongs to the thioredoxin family. DsbA subfamily.</text>
</comment>
<evidence type="ECO:0000256" key="3">
    <source>
        <dbReference type="ARBA" id="ARBA00023002"/>
    </source>
</evidence>
<dbReference type="InterPro" id="IPR012336">
    <property type="entry name" value="Thioredoxin-like_fold"/>
</dbReference>
<evidence type="ECO:0000256" key="2">
    <source>
        <dbReference type="ARBA" id="ARBA00022729"/>
    </source>
</evidence>
<dbReference type="RefSeq" id="WP_081354855.1">
    <property type="nucleotide sequence ID" value="NZ_CP015016.1"/>
</dbReference>
<dbReference type="PANTHER" id="PTHR13887">
    <property type="entry name" value="GLUTATHIONE S-TRANSFERASE KAPPA"/>
    <property type="match status" value="1"/>
</dbReference>
<dbReference type="AlphaFoldDB" id="A0AAC9NIN2"/>
<keyword evidence="6" id="KW-0175">Coiled coil</keyword>
<dbReference type="EMBL" id="CP015017">
    <property type="protein sequence ID" value="APC01573.1"/>
    <property type="molecule type" value="Genomic_DNA"/>
</dbReference>
<keyword evidence="4" id="KW-1015">Disulfide bond</keyword>
<dbReference type="SUPFAM" id="SSF52833">
    <property type="entry name" value="Thioredoxin-like"/>
    <property type="match status" value="1"/>
</dbReference>
<evidence type="ECO:0000256" key="6">
    <source>
        <dbReference type="SAM" id="Coils"/>
    </source>
</evidence>
<dbReference type="Pfam" id="PF13462">
    <property type="entry name" value="Thioredoxin_4"/>
    <property type="match status" value="1"/>
</dbReference>
<organism evidence="9 10">
    <name type="scientific">Polynucleobacter asymbioticus</name>
    <dbReference type="NCBI Taxonomy" id="576611"/>
    <lineage>
        <taxon>Bacteria</taxon>
        <taxon>Pseudomonadati</taxon>
        <taxon>Pseudomonadota</taxon>
        <taxon>Betaproteobacteria</taxon>
        <taxon>Burkholderiales</taxon>
        <taxon>Burkholderiaceae</taxon>
        <taxon>Polynucleobacter</taxon>
    </lineage>
</organism>
<keyword evidence="3" id="KW-0560">Oxidoreductase</keyword>
<evidence type="ECO:0000313" key="10">
    <source>
        <dbReference type="Proteomes" id="UP000182060"/>
    </source>
</evidence>
<evidence type="ECO:0000256" key="5">
    <source>
        <dbReference type="ARBA" id="ARBA00023284"/>
    </source>
</evidence>
<feature type="signal peptide" evidence="7">
    <location>
        <begin position="1"/>
        <end position="27"/>
    </location>
</feature>
<keyword evidence="5" id="KW-0676">Redox-active center</keyword>
<proteinExistence type="inferred from homology"/>
<sequence length="276" mass="29839">MSKTTFKSALLLIGALTLSLQLNIAYSQTPSSTPTTEQIIQSLEKSGALDRAIDRGIERYRQKQINAAQAKQQKEEAQKAAMAKNARAVDVKNDFIYGKPDAVISIIEYSDFECPFCKQFGDIPNKVVDSMPDQVNLVWRNFPLSFHDPVATKEAIAAACAAQQGGNNAFWKYAQGIFKNTRSNAQGMPSVNGVDPLLALAKEQGLDTDKFSTCMQSEAVAKQVSADLEDGMNAGISGTPGVILVNHKTGAFNVLAGAVPEDVLKQEVKNLLNAKK</sequence>
<name>A0AAC9NIN2_9BURK</name>
<evidence type="ECO:0000256" key="1">
    <source>
        <dbReference type="ARBA" id="ARBA00005791"/>
    </source>
</evidence>
<gene>
    <name evidence="9" type="ORF">AOC25_08035</name>
</gene>
<reference evidence="9" key="1">
    <citation type="journal article" date="2017" name="Appl. Environ. Microbiol.">
        <title>Microdiversification of a pelagic Polynucleobacter species is mainly driven by acquisition of genomic islands from a partially interspecific gene pool.</title>
        <authorList>
            <person name="Hoetzinger M."/>
            <person name="Hahn M.W."/>
            <person name="Jezberova J."/>
            <person name="Schmidt J."/>
            <person name="Koll U."/>
        </authorList>
    </citation>
    <scope>NUCLEOTIDE SEQUENCE</scope>
    <source>
        <strain evidence="9">MWH-RechtKol4</strain>
    </source>
</reference>
<feature type="coiled-coil region" evidence="6">
    <location>
        <begin position="57"/>
        <end position="87"/>
    </location>
</feature>
<feature type="domain" description="Thioredoxin-like fold" evidence="8">
    <location>
        <begin position="92"/>
        <end position="248"/>
    </location>
</feature>
<evidence type="ECO:0000313" key="9">
    <source>
        <dbReference type="EMBL" id="APC01573.1"/>
    </source>
</evidence>
<evidence type="ECO:0000256" key="7">
    <source>
        <dbReference type="SAM" id="SignalP"/>
    </source>
</evidence>
<evidence type="ECO:0000259" key="8">
    <source>
        <dbReference type="Pfam" id="PF13462"/>
    </source>
</evidence>
<dbReference type="Proteomes" id="UP000182060">
    <property type="component" value="Chromosome"/>
</dbReference>